<evidence type="ECO:0000256" key="1">
    <source>
        <dbReference type="ARBA" id="ARBA00007124"/>
    </source>
</evidence>
<evidence type="ECO:0000256" key="3">
    <source>
        <dbReference type="SAM" id="MobiDB-lite"/>
    </source>
</evidence>
<sequence>MGPIMASKQQEVDILENWEDIEETDVLEKKFNNLITPSKSLDNKSNGSLDQPVKIILTGDDALRTQYVPPEPTVKILKRPSKDIHSNGDSKVYQPKKTLQQRELEYAEARLRILGEASPEKLEERISIQKPTSTENMNILRMPRGPDGTRGFTFRR</sequence>
<dbReference type="InterPro" id="IPR024642">
    <property type="entry name" value="SUZ-C"/>
</dbReference>
<dbReference type="PROSITE" id="PS51673">
    <property type="entry name" value="SUZ"/>
    <property type="match status" value="1"/>
</dbReference>
<dbReference type="EMBL" id="OV651814">
    <property type="protein sequence ID" value="CAH1106202.1"/>
    <property type="molecule type" value="Genomic_DNA"/>
</dbReference>
<reference evidence="6" key="1">
    <citation type="submission" date="2022-01" db="EMBL/GenBank/DDBJ databases">
        <authorList>
            <person name="King R."/>
        </authorList>
    </citation>
    <scope>NUCLEOTIDE SEQUENCE</scope>
</reference>
<accession>A0A9P0CWZ8</accession>
<gene>
    <name evidence="6" type="ORF">PSYICH_LOCUS7823</name>
</gene>
<organism evidence="6 7">
    <name type="scientific">Psylliodes chrysocephalus</name>
    <dbReference type="NCBI Taxonomy" id="3402493"/>
    <lineage>
        <taxon>Eukaryota</taxon>
        <taxon>Metazoa</taxon>
        <taxon>Ecdysozoa</taxon>
        <taxon>Arthropoda</taxon>
        <taxon>Hexapoda</taxon>
        <taxon>Insecta</taxon>
        <taxon>Pterygota</taxon>
        <taxon>Neoptera</taxon>
        <taxon>Endopterygota</taxon>
        <taxon>Coleoptera</taxon>
        <taxon>Polyphaga</taxon>
        <taxon>Cucujiformia</taxon>
        <taxon>Chrysomeloidea</taxon>
        <taxon>Chrysomelidae</taxon>
        <taxon>Galerucinae</taxon>
        <taxon>Alticini</taxon>
        <taxon>Psylliodes</taxon>
    </lineage>
</organism>
<protein>
    <recommendedName>
        <fullName evidence="2">SUZ RNA-binding domain-containing</fullName>
    </recommendedName>
</protein>
<name>A0A9P0CWZ8_9CUCU</name>
<dbReference type="OrthoDB" id="5373615at2759"/>
<feature type="domain" description="SUZ-C" evidence="5">
    <location>
        <begin position="117"/>
        <end position="156"/>
    </location>
</feature>
<proteinExistence type="inferred from homology"/>
<dbReference type="PROSITE" id="PS51938">
    <property type="entry name" value="SUZ_C"/>
    <property type="match status" value="1"/>
</dbReference>
<comment type="similarity">
    <text evidence="1">Belongs to the SZRD1 family.</text>
</comment>
<dbReference type="AlphaFoldDB" id="A0A9P0CWZ8"/>
<dbReference type="PANTHER" id="PTHR31796:SF2">
    <property type="entry name" value="SUZ DOMAIN-CONTAINING PROTEIN 1"/>
    <property type="match status" value="1"/>
</dbReference>
<dbReference type="InterPro" id="IPR039228">
    <property type="entry name" value="SZRD1"/>
</dbReference>
<evidence type="ECO:0000256" key="2">
    <source>
        <dbReference type="ARBA" id="ARBA00044802"/>
    </source>
</evidence>
<keyword evidence="7" id="KW-1185">Reference proteome</keyword>
<evidence type="ECO:0000259" key="4">
    <source>
        <dbReference type="PROSITE" id="PS51673"/>
    </source>
</evidence>
<evidence type="ECO:0000313" key="6">
    <source>
        <dbReference type="EMBL" id="CAH1106202.1"/>
    </source>
</evidence>
<dbReference type="Proteomes" id="UP001153636">
    <property type="component" value="Chromosome 2"/>
</dbReference>
<dbReference type="Pfam" id="PF12752">
    <property type="entry name" value="SUZ"/>
    <property type="match status" value="1"/>
</dbReference>
<evidence type="ECO:0000313" key="7">
    <source>
        <dbReference type="Proteomes" id="UP001153636"/>
    </source>
</evidence>
<feature type="domain" description="SUZ" evidence="4">
    <location>
        <begin position="50"/>
        <end position="118"/>
    </location>
</feature>
<dbReference type="InterPro" id="IPR024771">
    <property type="entry name" value="SUZ"/>
</dbReference>
<evidence type="ECO:0000259" key="5">
    <source>
        <dbReference type="PROSITE" id="PS51938"/>
    </source>
</evidence>
<feature type="region of interest" description="Disordered" evidence="3">
    <location>
        <begin position="121"/>
        <end position="156"/>
    </location>
</feature>
<dbReference type="Pfam" id="PF12901">
    <property type="entry name" value="SUZ-C"/>
    <property type="match status" value="1"/>
</dbReference>
<dbReference type="PANTHER" id="PTHR31796">
    <property type="entry name" value="SUZ DOMAIN-CONTAINING PROTEIN 1"/>
    <property type="match status" value="1"/>
</dbReference>